<dbReference type="SUPFAM" id="SSF111369">
    <property type="entry name" value="HlyD-like secretion proteins"/>
    <property type="match status" value="1"/>
</dbReference>
<dbReference type="InterPro" id="IPR058636">
    <property type="entry name" value="Beta-barrel_YknX"/>
</dbReference>
<dbReference type="PANTHER" id="PTHR32347:SF14">
    <property type="entry name" value="EFFLUX SYSTEM COMPONENT YKNX-RELATED"/>
    <property type="match status" value="1"/>
</dbReference>
<dbReference type="Gene3D" id="2.40.30.170">
    <property type="match status" value="1"/>
</dbReference>
<feature type="coiled-coil region" evidence="3">
    <location>
        <begin position="124"/>
        <end position="196"/>
    </location>
</feature>
<dbReference type="Gene3D" id="2.40.50.100">
    <property type="match status" value="1"/>
</dbReference>
<keyword evidence="6" id="KW-1185">Reference proteome</keyword>
<dbReference type="Proteomes" id="UP000317093">
    <property type="component" value="Chromosome"/>
</dbReference>
<accession>A0A518BA98</accession>
<reference evidence="5 6" key="1">
    <citation type="submission" date="2019-02" db="EMBL/GenBank/DDBJ databases">
        <title>Deep-cultivation of Planctomycetes and their phenomic and genomic characterization uncovers novel biology.</title>
        <authorList>
            <person name="Wiegand S."/>
            <person name="Jogler M."/>
            <person name="Boedeker C."/>
            <person name="Pinto D."/>
            <person name="Vollmers J."/>
            <person name="Rivas-Marin E."/>
            <person name="Kohn T."/>
            <person name="Peeters S.H."/>
            <person name="Heuer A."/>
            <person name="Rast P."/>
            <person name="Oberbeckmann S."/>
            <person name="Bunk B."/>
            <person name="Jeske O."/>
            <person name="Meyerdierks A."/>
            <person name="Storesund J.E."/>
            <person name="Kallscheuer N."/>
            <person name="Luecker S."/>
            <person name="Lage O.M."/>
            <person name="Pohl T."/>
            <person name="Merkel B.J."/>
            <person name="Hornburger P."/>
            <person name="Mueller R.-W."/>
            <person name="Bruemmer F."/>
            <person name="Labrenz M."/>
            <person name="Spormann A.M."/>
            <person name="Op den Camp H."/>
            <person name="Overmann J."/>
            <person name="Amann R."/>
            <person name="Jetten M.S.M."/>
            <person name="Mascher T."/>
            <person name="Medema M.H."/>
            <person name="Devos D.P."/>
            <person name="Kaster A.-K."/>
            <person name="Ovreas L."/>
            <person name="Rohde M."/>
            <person name="Galperin M.Y."/>
            <person name="Jogler C."/>
        </authorList>
    </citation>
    <scope>NUCLEOTIDE SEQUENCE [LARGE SCALE GENOMIC DNA]</scope>
    <source>
        <strain evidence="5 6">Pan216</strain>
    </source>
</reference>
<dbReference type="AlphaFoldDB" id="A0A518BA98"/>
<evidence type="ECO:0000259" key="4">
    <source>
        <dbReference type="Pfam" id="PF25990"/>
    </source>
</evidence>
<dbReference type="EMBL" id="CP036279">
    <property type="protein sequence ID" value="QDU63905.1"/>
    <property type="molecule type" value="Genomic_DNA"/>
</dbReference>
<proteinExistence type="predicted"/>
<keyword evidence="2 3" id="KW-0175">Coiled coil</keyword>
<protein>
    <submittedName>
        <fullName evidence="5">Macrolide export protein MacA</fullName>
    </submittedName>
</protein>
<dbReference type="PANTHER" id="PTHR32347">
    <property type="entry name" value="EFFLUX SYSTEM COMPONENT YKNX-RELATED"/>
    <property type="match status" value="1"/>
</dbReference>
<dbReference type="Gene3D" id="2.40.420.20">
    <property type="match status" value="1"/>
</dbReference>
<dbReference type="RefSeq" id="WP_145261724.1">
    <property type="nucleotide sequence ID" value="NZ_CP036279.1"/>
</dbReference>
<evidence type="ECO:0000313" key="6">
    <source>
        <dbReference type="Proteomes" id="UP000317093"/>
    </source>
</evidence>
<dbReference type="GO" id="GO:0030313">
    <property type="term" value="C:cell envelope"/>
    <property type="evidence" value="ECO:0007669"/>
    <property type="project" value="UniProtKB-SubCell"/>
</dbReference>
<feature type="domain" description="YknX-like beta-barrel" evidence="4">
    <location>
        <begin position="256"/>
        <end position="301"/>
    </location>
</feature>
<name>A0A518BA98_9BACT</name>
<gene>
    <name evidence="5" type="primary">macA_2</name>
    <name evidence="5" type="ORF">Pan216_47860</name>
</gene>
<dbReference type="InterPro" id="IPR050465">
    <property type="entry name" value="UPF0194_transport"/>
</dbReference>
<sequence>MRAFLIILVLVIVALVAGNYMTGGNTSEEKFFTDHITQGDITEAVAVTGFAEPVEVRVIQAEIPGVVSEVRVDFNQQVKEGDLLARLSSDMQRVQLRQAEAQFDTAQVAIHAASSAVERALAGKMKAESDLSAARREYETASKSQKANLIPQSKVDSALDLVHSAEAGVAEAKALVAQAEAQRLQAQNNAEVAKVAIELANLHLDKSELRSNMEGVVLDRDIRVGETVGRPKVSLTESSPALFKIAAPLDRMRAIVKVSEADYSRVKVHQKAVFTIDAYPDEQFEAEVIQIRNAPNSDRTAVSYATVLEFDNRRDAGSNEWMVKPRSTVSADIEVRKAGNVLLVPNSALLYTPARFDREIPKVEGDQRLVWVLGADEEPQPRVISTGITDGIVTEVTGGPLNEGDEVITGEPLGDSTSFQLPFSG</sequence>
<dbReference type="Gene3D" id="1.10.287.470">
    <property type="entry name" value="Helix hairpin bin"/>
    <property type="match status" value="1"/>
</dbReference>
<evidence type="ECO:0000256" key="1">
    <source>
        <dbReference type="ARBA" id="ARBA00004196"/>
    </source>
</evidence>
<dbReference type="OrthoDB" id="9809068at2"/>
<dbReference type="Pfam" id="PF25990">
    <property type="entry name" value="Beta-barrel_YknX"/>
    <property type="match status" value="1"/>
</dbReference>
<organism evidence="5 6">
    <name type="scientific">Kolteria novifilia</name>
    <dbReference type="NCBI Taxonomy" id="2527975"/>
    <lineage>
        <taxon>Bacteria</taxon>
        <taxon>Pseudomonadati</taxon>
        <taxon>Planctomycetota</taxon>
        <taxon>Planctomycetia</taxon>
        <taxon>Kolteriales</taxon>
        <taxon>Kolteriaceae</taxon>
        <taxon>Kolteria</taxon>
    </lineage>
</organism>
<evidence type="ECO:0000313" key="5">
    <source>
        <dbReference type="EMBL" id="QDU63905.1"/>
    </source>
</evidence>
<comment type="subcellular location">
    <subcellularLocation>
        <location evidence="1">Cell envelope</location>
    </subcellularLocation>
</comment>
<evidence type="ECO:0000256" key="2">
    <source>
        <dbReference type="ARBA" id="ARBA00023054"/>
    </source>
</evidence>
<evidence type="ECO:0000256" key="3">
    <source>
        <dbReference type="SAM" id="Coils"/>
    </source>
</evidence>
<dbReference type="KEGG" id="knv:Pan216_47860"/>